<sequence length="128" mass="13520">MLVGRAPSRIPRVLAWVALILFETAAQAALKAGGEALAGLPLGRAFVAAALVEPWVWVGALGYIGSFVAWMVILDRMPLSRGFPMSSLVAVAVVAASVFLFGEVLDTWRIVGLTLILSGLALMRNDEG</sequence>
<dbReference type="PANTHER" id="PTHR30561:SF9">
    <property type="entry name" value="4-AMINO-4-DEOXY-L-ARABINOSE-PHOSPHOUNDECAPRENOL FLIPPASE SUBUNIT ARNF-RELATED"/>
    <property type="match status" value="1"/>
</dbReference>
<gene>
    <name evidence="7" type="ORF">NS365_15570</name>
</gene>
<comment type="caution">
    <text evidence="7">The sequence shown here is derived from an EMBL/GenBank/DDBJ whole genome shotgun (WGS) entry which is preliminary data.</text>
</comment>
<keyword evidence="2" id="KW-1003">Cell membrane</keyword>
<dbReference type="InterPro" id="IPR000390">
    <property type="entry name" value="Small_drug/metabolite_transptr"/>
</dbReference>
<dbReference type="SUPFAM" id="SSF103481">
    <property type="entry name" value="Multidrug resistance efflux transporter EmrE"/>
    <property type="match status" value="1"/>
</dbReference>
<evidence type="ECO:0000256" key="1">
    <source>
        <dbReference type="ARBA" id="ARBA00004651"/>
    </source>
</evidence>
<evidence type="ECO:0000256" key="4">
    <source>
        <dbReference type="ARBA" id="ARBA00022989"/>
    </source>
</evidence>
<dbReference type="GO" id="GO:0005886">
    <property type="term" value="C:plasma membrane"/>
    <property type="evidence" value="ECO:0007669"/>
    <property type="project" value="UniProtKB-SubCell"/>
</dbReference>
<dbReference type="GO" id="GO:0022857">
    <property type="term" value="F:transmembrane transporter activity"/>
    <property type="evidence" value="ECO:0007669"/>
    <property type="project" value="InterPro"/>
</dbReference>
<evidence type="ECO:0000256" key="3">
    <source>
        <dbReference type="ARBA" id="ARBA00022692"/>
    </source>
</evidence>
<evidence type="ECO:0000256" key="2">
    <source>
        <dbReference type="ARBA" id="ARBA00022475"/>
    </source>
</evidence>
<keyword evidence="5 6" id="KW-0472">Membrane</keyword>
<dbReference type="EMBL" id="LDQA01000038">
    <property type="protein sequence ID" value="KTR04340.1"/>
    <property type="molecule type" value="Genomic_DNA"/>
</dbReference>
<feature type="transmembrane region" description="Helical" evidence="6">
    <location>
        <begin position="107"/>
        <end position="123"/>
    </location>
</feature>
<dbReference type="PATRIC" id="fig|401562.4.peg.2927"/>
<evidence type="ECO:0000313" key="8">
    <source>
        <dbReference type="Proteomes" id="UP000078529"/>
    </source>
</evidence>
<organism evidence="7 8">
    <name type="scientific">Aureimonas ureilytica</name>
    <dbReference type="NCBI Taxonomy" id="401562"/>
    <lineage>
        <taxon>Bacteria</taxon>
        <taxon>Pseudomonadati</taxon>
        <taxon>Pseudomonadota</taxon>
        <taxon>Alphaproteobacteria</taxon>
        <taxon>Hyphomicrobiales</taxon>
        <taxon>Aurantimonadaceae</taxon>
        <taxon>Aureimonas</taxon>
    </lineage>
</organism>
<protein>
    <submittedName>
        <fullName evidence="7">Uncharacterized protein</fullName>
    </submittedName>
</protein>
<dbReference type="Gene3D" id="1.10.3730.20">
    <property type="match status" value="1"/>
</dbReference>
<dbReference type="PANTHER" id="PTHR30561">
    <property type="entry name" value="SMR FAMILY PROTON-DEPENDENT DRUG EFFLUX TRANSPORTER SUGE"/>
    <property type="match status" value="1"/>
</dbReference>
<feature type="transmembrane region" description="Helical" evidence="6">
    <location>
        <begin position="83"/>
        <end position="101"/>
    </location>
</feature>
<comment type="subcellular location">
    <subcellularLocation>
        <location evidence="1">Cell membrane</location>
        <topology evidence="1">Multi-pass membrane protein</topology>
    </subcellularLocation>
</comment>
<keyword evidence="3 6" id="KW-0812">Transmembrane</keyword>
<name>A0A175RKN4_9HYPH</name>
<keyword evidence="8" id="KW-1185">Reference proteome</keyword>
<dbReference type="InterPro" id="IPR037185">
    <property type="entry name" value="EmrE-like"/>
</dbReference>
<proteinExistence type="predicted"/>
<reference evidence="7 8" key="1">
    <citation type="journal article" date="2016" name="Front. Microbiol.">
        <title>Genomic Resource of Rice Seed Associated Bacteria.</title>
        <authorList>
            <person name="Midha S."/>
            <person name="Bansal K."/>
            <person name="Sharma S."/>
            <person name="Kumar N."/>
            <person name="Patil P.P."/>
            <person name="Chaudhry V."/>
            <person name="Patil P.B."/>
        </authorList>
    </citation>
    <scope>NUCLEOTIDE SEQUENCE [LARGE SCALE GENOMIC DNA]</scope>
    <source>
        <strain evidence="7 8">NS365</strain>
    </source>
</reference>
<accession>A0A175RKN4</accession>
<evidence type="ECO:0000256" key="6">
    <source>
        <dbReference type="SAM" id="Phobius"/>
    </source>
</evidence>
<feature type="transmembrane region" description="Helical" evidence="6">
    <location>
        <begin position="55"/>
        <end position="74"/>
    </location>
</feature>
<evidence type="ECO:0000313" key="7">
    <source>
        <dbReference type="EMBL" id="KTR04340.1"/>
    </source>
</evidence>
<keyword evidence="4 6" id="KW-1133">Transmembrane helix</keyword>
<dbReference type="AlphaFoldDB" id="A0A175RKN4"/>
<dbReference type="Proteomes" id="UP000078529">
    <property type="component" value="Unassembled WGS sequence"/>
</dbReference>
<evidence type="ECO:0000256" key="5">
    <source>
        <dbReference type="ARBA" id="ARBA00023136"/>
    </source>
</evidence>